<protein>
    <submittedName>
        <fullName evidence="3">Photosystem ii biogenesis protein psp29</fullName>
    </submittedName>
</protein>
<organism evidence="3">
    <name type="scientific">Tetraselmis sp. GSL018</name>
    <dbReference type="NCBI Taxonomy" id="582737"/>
    <lineage>
        <taxon>Eukaryota</taxon>
        <taxon>Viridiplantae</taxon>
        <taxon>Chlorophyta</taxon>
        <taxon>core chlorophytes</taxon>
        <taxon>Chlorodendrophyceae</taxon>
        <taxon>Chlorodendrales</taxon>
        <taxon>Chlorodendraceae</taxon>
        <taxon>Tetraselmis</taxon>
    </lineage>
</organism>
<dbReference type="NCBIfam" id="TIGR03060">
    <property type="entry name" value="PS_II_psb29"/>
    <property type="match status" value="1"/>
</dbReference>
<evidence type="ECO:0000256" key="2">
    <source>
        <dbReference type="SAM" id="MobiDB-lite"/>
    </source>
</evidence>
<dbReference type="GO" id="GO:0010207">
    <property type="term" value="P:photosystem II assembly"/>
    <property type="evidence" value="ECO:0007669"/>
    <property type="project" value="InterPro"/>
</dbReference>
<evidence type="ECO:0000313" key="3">
    <source>
        <dbReference type="EMBL" id="JAC79350.1"/>
    </source>
</evidence>
<dbReference type="PANTHER" id="PTHR34793:SF1">
    <property type="entry name" value="PROTEIN THYLAKOID FORMATION 1, CHLOROPLASTIC"/>
    <property type="match status" value="1"/>
</dbReference>
<proteinExistence type="predicted"/>
<feature type="compositionally biased region" description="Basic and acidic residues" evidence="2">
    <location>
        <begin position="268"/>
        <end position="301"/>
    </location>
</feature>
<dbReference type="Pfam" id="PF11264">
    <property type="entry name" value="ThylakoidFormat"/>
    <property type="match status" value="1"/>
</dbReference>
<sequence>MTLASSAAGVGSSPIVCNPSLTRATTQQRLASSFNRFPAQTIRHASARSSSSAWRVKMSRSQTSPVCAAVVVAATAVPTVADTKRKFLEGYTKPIPSLYSTVIQELLVQHHIVRYNSGYKYDPIIALGFVSVFDQVTEGLDKEVAEAVFKAYIEALNEDPAKYRADAEKMQEVASSSSLDDFKPDESGNELQKALAQVANNSKYYYCKWFGIGIFRLLEIADAMDPKALESLVTSLGVRIELVQRDLALYKGVLSKMSAARELMEEMMAREKKKQAERDSAKAAKEEAEPAGDKSEDKEKAGASQPES</sequence>
<accession>A0A061S8W5</accession>
<feature type="region of interest" description="Disordered" evidence="2">
    <location>
        <begin position="268"/>
        <end position="308"/>
    </location>
</feature>
<dbReference type="GO" id="GO:0010027">
    <property type="term" value="P:thylakoid membrane organization"/>
    <property type="evidence" value="ECO:0007669"/>
    <property type="project" value="TreeGrafter"/>
</dbReference>
<dbReference type="PANTHER" id="PTHR34793">
    <property type="entry name" value="PROTEIN THYLAKOID FORMATION 1, CHLOROPLASTIC"/>
    <property type="match status" value="1"/>
</dbReference>
<dbReference type="EMBL" id="GBEZ01006017">
    <property type="protein sequence ID" value="JAC79350.1"/>
    <property type="molecule type" value="Transcribed_RNA"/>
</dbReference>
<keyword evidence="1" id="KW-0175">Coiled coil</keyword>
<dbReference type="GO" id="GO:0045038">
    <property type="term" value="P:protein import into chloroplast thylakoid membrane"/>
    <property type="evidence" value="ECO:0007669"/>
    <property type="project" value="TreeGrafter"/>
</dbReference>
<reference evidence="3" key="1">
    <citation type="submission" date="2014-05" db="EMBL/GenBank/DDBJ databases">
        <title>The transcriptome of the halophilic microalga Tetraselmis sp. GSL018 isolated from the Great Salt Lake, Utah.</title>
        <authorList>
            <person name="Jinkerson R.E."/>
            <person name="D'Adamo S."/>
            <person name="Posewitz M.C."/>
        </authorList>
    </citation>
    <scope>NUCLEOTIDE SEQUENCE</scope>
    <source>
        <strain evidence="3">GSL018</strain>
    </source>
</reference>
<dbReference type="AlphaFoldDB" id="A0A061S8W5"/>
<dbReference type="GO" id="GO:0045037">
    <property type="term" value="P:protein import into chloroplast stroma"/>
    <property type="evidence" value="ECO:0007669"/>
    <property type="project" value="TreeGrafter"/>
</dbReference>
<dbReference type="GO" id="GO:0009534">
    <property type="term" value="C:chloroplast thylakoid"/>
    <property type="evidence" value="ECO:0007669"/>
    <property type="project" value="TreeGrafter"/>
</dbReference>
<dbReference type="InterPro" id="IPR017499">
    <property type="entry name" value="Thf1"/>
</dbReference>
<evidence type="ECO:0000256" key="1">
    <source>
        <dbReference type="ARBA" id="ARBA00023054"/>
    </source>
</evidence>
<name>A0A061S8W5_9CHLO</name>
<gene>
    <name evidence="3" type="ORF">TSPGSL018_12945</name>
</gene>